<dbReference type="Pfam" id="PF13966">
    <property type="entry name" value="zf-RVT"/>
    <property type="match status" value="1"/>
</dbReference>
<evidence type="ECO:0000259" key="1">
    <source>
        <dbReference type="Pfam" id="PF13966"/>
    </source>
</evidence>
<proteinExistence type="predicted"/>
<organism evidence="2 3">
    <name type="scientific">Cephalotus follicularis</name>
    <name type="common">Albany pitcher plant</name>
    <dbReference type="NCBI Taxonomy" id="3775"/>
    <lineage>
        <taxon>Eukaryota</taxon>
        <taxon>Viridiplantae</taxon>
        <taxon>Streptophyta</taxon>
        <taxon>Embryophyta</taxon>
        <taxon>Tracheophyta</taxon>
        <taxon>Spermatophyta</taxon>
        <taxon>Magnoliopsida</taxon>
        <taxon>eudicotyledons</taxon>
        <taxon>Gunneridae</taxon>
        <taxon>Pentapetalae</taxon>
        <taxon>rosids</taxon>
        <taxon>fabids</taxon>
        <taxon>Oxalidales</taxon>
        <taxon>Cephalotaceae</taxon>
        <taxon>Cephalotus</taxon>
    </lineage>
</organism>
<accession>A0A1Q3BFE1</accession>
<feature type="non-terminal residue" evidence="2">
    <location>
        <position position="1"/>
    </location>
</feature>
<dbReference type="PANTHER" id="PTHR33116">
    <property type="entry name" value="REVERSE TRANSCRIPTASE ZINC-BINDING DOMAIN-CONTAINING PROTEIN-RELATED-RELATED"/>
    <property type="match status" value="1"/>
</dbReference>
<dbReference type="InParanoid" id="A0A1Q3BFE1"/>
<dbReference type="AlphaFoldDB" id="A0A1Q3BFE1"/>
<evidence type="ECO:0000313" key="2">
    <source>
        <dbReference type="EMBL" id="GAV66711.1"/>
    </source>
</evidence>
<keyword evidence="3" id="KW-1185">Reference proteome</keyword>
<dbReference type="OrthoDB" id="1740412at2759"/>
<reference evidence="3" key="1">
    <citation type="submission" date="2016-04" db="EMBL/GenBank/DDBJ databases">
        <title>Cephalotus genome sequencing.</title>
        <authorList>
            <person name="Fukushima K."/>
            <person name="Hasebe M."/>
            <person name="Fang X."/>
        </authorList>
    </citation>
    <scope>NUCLEOTIDE SEQUENCE [LARGE SCALE GENOMIC DNA]</scope>
    <source>
        <strain evidence="3">cv. St1</strain>
    </source>
</reference>
<dbReference type="Proteomes" id="UP000187406">
    <property type="component" value="Unassembled WGS sequence"/>
</dbReference>
<feature type="domain" description="Reverse transcriptase zinc-binding" evidence="1">
    <location>
        <begin position="2"/>
        <end position="86"/>
    </location>
</feature>
<dbReference type="EMBL" id="BDDD01000495">
    <property type="protein sequence ID" value="GAV66711.1"/>
    <property type="molecule type" value="Genomic_DNA"/>
</dbReference>
<protein>
    <submittedName>
        <fullName evidence="2">Zf-RVT domain-containing protein</fullName>
    </submittedName>
</protein>
<evidence type="ECO:0000313" key="3">
    <source>
        <dbReference type="Proteomes" id="UP000187406"/>
    </source>
</evidence>
<comment type="caution">
    <text evidence="2">The sequence shown here is derived from an EMBL/GenBank/DDBJ whole genome shotgun (WGS) entry which is preliminary data.</text>
</comment>
<gene>
    <name evidence="2" type="ORF">CFOL_v3_10221</name>
</gene>
<name>A0A1Q3BFE1_CEPFO</name>
<dbReference type="InterPro" id="IPR026960">
    <property type="entry name" value="RVT-Znf"/>
</dbReference>
<dbReference type="PANTHER" id="PTHR33116:SF78">
    <property type="entry name" value="OS12G0587133 PROTEIN"/>
    <property type="match status" value="1"/>
</dbReference>
<sequence>TFSCKEAWQGMRQILPKVAWADIVWFLDCIPKHSFCLWLTFHNAHRTMDKLRSYGLVADNQCLFGCCGLESIDHLFFGCEFTAGVWNLCLRKFGFRRGCRPWMEGAAWVTDKLRGRSFKGWISRVALAAVVYFCWTERNNRVFRNEYRDITDIQNLIGLTVLSKCQGMKMFPDSLVNRDISGNWGIPERLLVV</sequence>